<dbReference type="PANTHER" id="PTHR39179">
    <property type="entry name" value="SPORE COAT PROTEIN I"/>
    <property type="match status" value="1"/>
</dbReference>
<dbReference type="GO" id="GO:0042601">
    <property type="term" value="C:endospore-forming forespore"/>
    <property type="evidence" value="ECO:0007669"/>
    <property type="project" value="TreeGrafter"/>
</dbReference>
<sequence length="332" mass="39689">MPKDKKFLADFFLDDRMFDEFNLKVNEAHPVRSVFVLTTNQGIKILKKVKYPLEDLEFIYNSLNKIRKNYPYVINFRLTKEGKPYLIYNDEVYVVLDCVEGREALYQNPLDLKNVAMALAKFHEASKDIGYYDKKSLVGKMVERLLNRIKDLEKFKEIASMHYYKTEFDKVFLENVDINIEKSKEAVDYLKGTQDRHIKDYVFCHHDLAHHNVLMGNDDNVYFLDFDLCILDTRVHDLANFINKALKDNAFTIETINIILDNYNKISKLTKEEINILYAYLLFPKDFYDISRDYYLRTKQWDEDEYVEKLIRKAAYKDDKDRVLKSFKKIWL</sequence>
<comment type="caution">
    <text evidence="2">The sequence shown here is derived from an EMBL/GenBank/DDBJ whole genome shotgun (WGS) entry which is preliminary data.</text>
</comment>
<reference evidence="2 3" key="1">
    <citation type="journal article" date="2011" name="J. Bacteriol.">
        <title>Draft genome sequence of Caloramator australicus strain RC3T, a thermoanaerobe from the Great Artesian Basin of Australia.</title>
        <authorList>
            <person name="Ogg C.D."/>
            <person name="Patel B.K.C."/>
        </authorList>
    </citation>
    <scope>NUCLEOTIDE SEQUENCE [LARGE SCALE GENOMIC DNA]</scope>
    <source>
        <strain evidence="2 3">RC3</strain>
    </source>
</reference>
<organism evidence="2 3">
    <name type="scientific">Caloramator australicus RC3</name>
    <dbReference type="NCBI Taxonomy" id="857293"/>
    <lineage>
        <taxon>Bacteria</taxon>
        <taxon>Bacillati</taxon>
        <taxon>Bacillota</taxon>
        <taxon>Clostridia</taxon>
        <taxon>Eubacteriales</taxon>
        <taxon>Clostridiaceae</taxon>
        <taxon>Caloramator</taxon>
    </lineage>
</organism>
<protein>
    <submittedName>
        <fullName evidence="2">Spore coat protein S</fullName>
    </submittedName>
</protein>
<dbReference type="STRING" id="857293.CAAU_1073"/>
<dbReference type="Proteomes" id="UP000007652">
    <property type="component" value="Unassembled WGS sequence"/>
</dbReference>
<name>I7LIR2_9CLOT</name>
<keyword evidence="2" id="KW-0946">Virion</keyword>
<accession>I7LIR2</accession>
<dbReference type="SUPFAM" id="SSF56112">
    <property type="entry name" value="Protein kinase-like (PK-like)"/>
    <property type="match status" value="1"/>
</dbReference>
<evidence type="ECO:0000313" key="2">
    <source>
        <dbReference type="EMBL" id="CCJ33157.1"/>
    </source>
</evidence>
<dbReference type="EMBL" id="CAKP01000064">
    <property type="protein sequence ID" value="CCJ33157.1"/>
    <property type="molecule type" value="Genomic_DNA"/>
</dbReference>
<dbReference type="eggNOG" id="COG2334">
    <property type="taxonomic scope" value="Bacteria"/>
</dbReference>
<keyword evidence="3" id="KW-1185">Reference proteome</keyword>
<dbReference type="Gene3D" id="3.90.1200.10">
    <property type="match status" value="1"/>
</dbReference>
<dbReference type="OrthoDB" id="9771902at2"/>
<dbReference type="NCBIfam" id="TIGR02906">
    <property type="entry name" value="spore_CotS"/>
    <property type="match status" value="1"/>
</dbReference>
<dbReference type="InterPro" id="IPR002575">
    <property type="entry name" value="Aminoglycoside_PTrfase"/>
</dbReference>
<feature type="domain" description="Aminoglycoside phosphotransferase" evidence="1">
    <location>
        <begin position="33"/>
        <end position="243"/>
    </location>
</feature>
<dbReference type="Gene3D" id="3.30.200.20">
    <property type="entry name" value="Phosphorylase Kinase, domain 1"/>
    <property type="match status" value="1"/>
</dbReference>
<dbReference type="InterPro" id="IPR047175">
    <property type="entry name" value="CotS-like"/>
</dbReference>
<dbReference type="InterPro" id="IPR014255">
    <property type="entry name" value="Spore_coat_CotS"/>
</dbReference>
<proteinExistence type="predicted"/>
<dbReference type="PANTHER" id="PTHR39179:SF1">
    <property type="entry name" value="SPORE COAT PROTEIN I"/>
    <property type="match status" value="1"/>
</dbReference>
<dbReference type="Pfam" id="PF01636">
    <property type="entry name" value="APH"/>
    <property type="match status" value="1"/>
</dbReference>
<evidence type="ECO:0000313" key="3">
    <source>
        <dbReference type="Proteomes" id="UP000007652"/>
    </source>
</evidence>
<dbReference type="AlphaFoldDB" id="I7LIR2"/>
<gene>
    <name evidence="2" type="ORF">CAAU_1073</name>
</gene>
<dbReference type="InterPro" id="IPR011009">
    <property type="entry name" value="Kinase-like_dom_sf"/>
</dbReference>
<dbReference type="RefSeq" id="WP_008908429.1">
    <property type="nucleotide sequence ID" value="NZ_CAKP01000064.1"/>
</dbReference>
<keyword evidence="2" id="KW-0167">Capsid protein</keyword>
<evidence type="ECO:0000259" key="1">
    <source>
        <dbReference type="Pfam" id="PF01636"/>
    </source>
</evidence>